<dbReference type="EMBL" id="BAAAMK010000001">
    <property type="protein sequence ID" value="GAA1940993.1"/>
    <property type="molecule type" value="Genomic_DNA"/>
</dbReference>
<evidence type="ECO:0000313" key="3">
    <source>
        <dbReference type="Proteomes" id="UP001499954"/>
    </source>
</evidence>
<dbReference type="Proteomes" id="UP001499954">
    <property type="component" value="Unassembled WGS sequence"/>
</dbReference>
<protein>
    <submittedName>
        <fullName evidence="2">Uncharacterized protein</fullName>
    </submittedName>
</protein>
<dbReference type="RefSeq" id="WP_157414982.1">
    <property type="nucleotide sequence ID" value="NZ_BAAAMK010000001.1"/>
</dbReference>
<keyword evidence="1" id="KW-0812">Transmembrane</keyword>
<keyword evidence="1" id="KW-1133">Transmembrane helix</keyword>
<feature type="transmembrane region" description="Helical" evidence="1">
    <location>
        <begin position="53"/>
        <end position="73"/>
    </location>
</feature>
<keyword evidence="3" id="KW-1185">Reference proteome</keyword>
<accession>A0ABN2Q1B3</accession>
<proteinExistence type="predicted"/>
<feature type="transmembrane region" description="Helical" evidence="1">
    <location>
        <begin position="80"/>
        <end position="102"/>
    </location>
</feature>
<reference evidence="2 3" key="1">
    <citation type="journal article" date="2019" name="Int. J. Syst. Evol. Microbiol.">
        <title>The Global Catalogue of Microorganisms (GCM) 10K type strain sequencing project: providing services to taxonomists for standard genome sequencing and annotation.</title>
        <authorList>
            <consortium name="The Broad Institute Genomics Platform"/>
            <consortium name="The Broad Institute Genome Sequencing Center for Infectious Disease"/>
            <person name="Wu L."/>
            <person name="Ma J."/>
        </authorList>
    </citation>
    <scope>NUCLEOTIDE SEQUENCE [LARGE SCALE GENOMIC DNA]</scope>
    <source>
        <strain evidence="2 3">JCM 13584</strain>
    </source>
</reference>
<gene>
    <name evidence="2" type="ORF">GCM10009717_04110</name>
</gene>
<name>A0ABN2Q1B3_9MICO</name>
<organism evidence="2 3">
    <name type="scientific">Agromyces allii</name>
    <dbReference type="NCBI Taxonomy" id="393607"/>
    <lineage>
        <taxon>Bacteria</taxon>
        <taxon>Bacillati</taxon>
        <taxon>Actinomycetota</taxon>
        <taxon>Actinomycetes</taxon>
        <taxon>Micrococcales</taxon>
        <taxon>Microbacteriaceae</taxon>
        <taxon>Agromyces</taxon>
    </lineage>
</organism>
<evidence type="ECO:0000256" key="1">
    <source>
        <dbReference type="SAM" id="Phobius"/>
    </source>
</evidence>
<feature type="transmembrane region" description="Helical" evidence="1">
    <location>
        <begin position="122"/>
        <end position="148"/>
    </location>
</feature>
<evidence type="ECO:0000313" key="2">
    <source>
        <dbReference type="EMBL" id="GAA1940993.1"/>
    </source>
</evidence>
<sequence>MRAVDTAASNHDRPAIDPADTNSIARVRWYRRRAPADFDRFLRGVWWTGHGQLFIAAGLPVIAVIFVGVGVGFANREMTWCGVFALAMAVPFWYSGMLLRGTAGFLPPGPGRLNVFQWVERVVVLAIVVLTIAFIAIVGVIFAVFVIWQVVAAASVGLH</sequence>
<comment type="caution">
    <text evidence="2">The sequence shown here is derived from an EMBL/GenBank/DDBJ whole genome shotgun (WGS) entry which is preliminary data.</text>
</comment>
<keyword evidence="1" id="KW-0472">Membrane</keyword>